<keyword evidence="4" id="KW-1185">Reference proteome</keyword>
<dbReference type="Gene3D" id="3.40.920.10">
    <property type="entry name" value="Pyruvate-ferredoxin oxidoreductase, PFOR, domain III"/>
    <property type="match status" value="1"/>
</dbReference>
<dbReference type="GO" id="GO:0016625">
    <property type="term" value="F:oxidoreductase activity, acting on the aldehyde or oxo group of donors, iron-sulfur protein as acceptor"/>
    <property type="evidence" value="ECO:0007669"/>
    <property type="project" value="InterPro"/>
</dbReference>
<dbReference type="PANTHER" id="PTHR42730:SF1">
    <property type="entry name" value="2-OXOGLUTARATE SYNTHASE SUBUNIT KORC"/>
    <property type="match status" value="1"/>
</dbReference>
<feature type="domain" description="Pyruvate/ketoisovalerate oxidoreductase catalytic" evidence="2">
    <location>
        <begin position="12"/>
        <end position="172"/>
    </location>
</feature>
<dbReference type="InterPro" id="IPR002869">
    <property type="entry name" value="Pyrv_flavodox_OxRed_cen"/>
</dbReference>
<dbReference type="KEGG" id="cdrk:B9W14_23275"/>
<dbReference type="OrthoDB" id="9789125at2"/>
<dbReference type="AlphaFoldDB" id="A0A2U8DYV8"/>
<keyword evidence="1" id="KW-0560">Oxidoreductase</keyword>
<name>A0A2U8DYV8_9CLOT</name>
<reference evidence="4" key="1">
    <citation type="submission" date="2017-04" db="EMBL/GenBank/DDBJ databases">
        <authorList>
            <person name="Song Y."/>
            <person name="Cho B.-K."/>
        </authorList>
    </citation>
    <scope>NUCLEOTIDE SEQUENCE [LARGE SCALE GENOMIC DNA]</scope>
    <source>
        <strain evidence="4">SL1</strain>
    </source>
</reference>
<protein>
    <submittedName>
        <fullName evidence="3">2-oxoacid:ferredoxin oxidoreductase subunit gamma</fullName>
    </submittedName>
</protein>
<evidence type="ECO:0000313" key="4">
    <source>
        <dbReference type="Proteomes" id="UP000244910"/>
    </source>
</evidence>
<dbReference type="InterPro" id="IPR052554">
    <property type="entry name" value="2-oxoglutarate_synth_KorC"/>
</dbReference>
<dbReference type="Proteomes" id="UP000244910">
    <property type="component" value="Chromosome"/>
</dbReference>
<dbReference type="SUPFAM" id="SSF53323">
    <property type="entry name" value="Pyruvate-ferredoxin oxidoreductase, PFOR, domain III"/>
    <property type="match status" value="1"/>
</dbReference>
<evidence type="ECO:0000313" key="3">
    <source>
        <dbReference type="EMBL" id="AWI07272.1"/>
    </source>
</evidence>
<dbReference type="RefSeq" id="WP_108849532.1">
    <property type="nucleotide sequence ID" value="NZ_CP020953.1"/>
</dbReference>
<proteinExistence type="predicted"/>
<dbReference type="EMBL" id="CP020953">
    <property type="protein sequence ID" value="AWI07272.1"/>
    <property type="molecule type" value="Genomic_DNA"/>
</dbReference>
<evidence type="ECO:0000256" key="1">
    <source>
        <dbReference type="ARBA" id="ARBA00023002"/>
    </source>
</evidence>
<accession>A0A2U8DYV8</accession>
<evidence type="ECO:0000259" key="2">
    <source>
        <dbReference type="Pfam" id="PF01558"/>
    </source>
</evidence>
<dbReference type="PANTHER" id="PTHR42730">
    <property type="entry name" value="2-OXOGLUTARATE SYNTHASE SUBUNIT KORC"/>
    <property type="match status" value="1"/>
</dbReference>
<dbReference type="InterPro" id="IPR011894">
    <property type="entry name" value="PorC_KorC"/>
</dbReference>
<dbReference type="Pfam" id="PF01558">
    <property type="entry name" value="POR"/>
    <property type="match status" value="1"/>
</dbReference>
<dbReference type="NCBIfam" id="TIGR02175">
    <property type="entry name" value="PorC_KorC"/>
    <property type="match status" value="1"/>
</dbReference>
<dbReference type="InterPro" id="IPR019752">
    <property type="entry name" value="Pyrv/ketoisovalerate_OxRed_cat"/>
</dbReference>
<gene>
    <name evidence="3" type="ORF">B9W14_23275</name>
</gene>
<organism evidence="3 4">
    <name type="scientific">Clostridium drakei</name>
    <dbReference type="NCBI Taxonomy" id="332101"/>
    <lineage>
        <taxon>Bacteria</taxon>
        <taxon>Bacillati</taxon>
        <taxon>Bacillota</taxon>
        <taxon>Clostridia</taxon>
        <taxon>Eubacteriales</taxon>
        <taxon>Clostridiaceae</taxon>
        <taxon>Clostridium</taxon>
    </lineage>
</organism>
<sequence length="176" mass="18868">MASQQIIFAGFGGQGILSMGKFLAYAGMDANLNVSWLPSYGPEMRGGTANCSVILTDEAIGSPIVTKADTIVVMNRPSLEKFEDIVEPNGVIIMDSDLVDIAPKRKDVKVISIPAQTIAEEIGSKKIANMILLGALVKETGIVSIEALLDSLKAHGKERFFESNKNAIQKGIDFVK</sequence>